<organism evidence="2 3">
    <name type="scientific">Nostocoides vanveenii</name>
    <dbReference type="NCBI Taxonomy" id="330835"/>
    <lineage>
        <taxon>Bacteria</taxon>
        <taxon>Bacillati</taxon>
        <taxon>Actinomycetota</taxon>
        <taxon>Actinomycetes</taxon>
        <taxon>Micrococcales</taxon>
        <taxon>Intrasporangiaceae</taxon>
        <taxon>Nostocoides</taxon>
    </lineage>
</organism>
<feature type="region of interest" description="Disordered" evidence="1">
    <location>
        <begin position="1"/>
        <end position="20"/>
    </location>
</feature>
<evidence type="ECO:0000313" key="2">
    <source>
        <dbReference type="EMBL" id="GAA1767762.1"/>
    </source>
</evidence>
<evidence type="ECO:0000256" key="1">
    <source>
        <dbReference type="SAM" id="MobiDB-lite"/>
    </source>
</evidence>
<dbReference type="EMBL" id="BAAAPN010000057">
    <property type="protein sequence ID" value="GAA1767762.1"/>
    <property type="molecule type" value="Genomic_DNA"/>
</dbReference>
<gene>
    <name evidence="2" type="ORF">GCM10009810_28090</name>
</gene>
<accession>A0ABN2KW75</accession>
<proteinExistence type="predicted"/>
<reference evidence="2 3" key="1">
    <citation type="journal article" date="2019" name="Int. J. Syst. Evol. Microbiol.">
        <title>The Global Catalogue of Microorganisms (GCM) 10K type strain sequencing project: providing services to taxonomists for standard genome sequencing and annotation.</title>
        <authorList>
            <consortium name="The Broad Institute Genomics Platform"/>
            <consortium name="The Broad Institute Genome Sequencing Center for Infectious Disease"/>
            <person name="Wu L."/>
            <person name="Ma J."/>
        </authorList>
    </citation>
    <scope>NUCLEOTIDE SEQUENCE [LARGE SCALE GENOMIC DNA]</scope>
    <source>
        <strain evidence="2 3">JCM 15591</strain>
    </source>
</reference>
<keyword evidence="3" id="KW-1185">Reference proteome</keyword>
<name>A0ABN2KW75_9MICO</name>
<sequence length="214" mass="23121">MATMAWLRKDPPGPASTGAPRDRVRAALAAPLAPLVEPMTAVRSGEWAAPLGDGLTALLTLTALKGRSYDLTYAVCCAWVPVATGSARWPRTLKQAQRHLWVDHFTIDAPERPRIITIDGDRALRRTAERTARHVLANAPAWWATVATPTGVLAEAQRQAGSGRRARSAGPRGRGYTLARLGRPEKARAALAEAVLPPDRAQHLARLDELLAQQ</sequence>
<comment type="caution">
    <text evidence="2">The sequence shown here is derived from an EMBL/GenBank/DDBJ whole genome shotgun (WGS) entry which is preliminary data.</text>
</comment>
<evidence type="ECO:0000313" key="3">
    <source>
        <dbReference type="Proteomes" id="UP001501475"/>
    </source>
</evidence>
<feature type="region of interest" description="Disordered" evidence="1">
    <location>
        <begin position="156"/>
        <end position="175"/>
    </location>
</feature>
<protein>
    <submittedName>
        <fullName evidence="2">Uncharacterized protein</fullName>
    </submittedName>
</protein>
<dbReference type="Proteomes" id="UP001501475">
    <property type="component" value="Unassembled WGS sequence"/>
</dbReference>